<feature type="compositionally biased region" description="Polar residues" evidence="7">
    <location>
        <begin position="687"/>
        <end position="720"/>
    </location>
</feature>
<dbReference type="Pfam" id="PF02518">
    <property type="entry name" value="HATPase_c"/>
    <property type="match status" value="1"/>
</dbReference>
<dbReference type="Gene3D" id="1.10.287.130">
    <property type="match status" value="1"/>
</dbReference>
<dbReference type="Pfam" id="PF00072">
    <property type="entry name" value="Response_reg"/>
    <property type="match status" value="1"/>
</dbReference>
<feature type="domain" description="Histidine kinase" evidence="8">
    <location>
        <begin position="546"/>
        <end position="662"/>
    </location>
</feature>
<comment type="caution">
    <text evidence="10">The sequence shown here is derived from an EMBL/GenBank/DDBJ whole genome shotgun (WGS) entry which is preliminary data.</text>
</comment>
<dbReference type="GO" id="GO:0000155">
    <property type="term" value="F:phosphorelay sensor kinase activity"/>
    <property type="evidence" value="ECO:0007669"/>
    <property type="project" value="InterPro"/>
</dbReference>
<accession>A0A2B7XVT1</accession>
<dbReference type="InterPro" id="IPR004358">
    <property type="entry name" value="Sig_transdc_His_kin-like_C"/>
</dbReference>
<evidence type="ECO:0000259" key="9">
    <source>
        <dbReference type="PROSITE" id="PS50110"/>
    </source>
</evidence>
<evidence type="ECO:0000256" key="4">
    <source>
        <dbReference type="ARBA" id="ARBA00022679"/>
    </source>
</evidence>
<dbReference type="Gene3D" id="3.40.50.2300">
    <property type="match status" value="1"/>
</dbReference>
<feature type="region of interest" description="Disordered" evidence="7">
    <location>
        <begin position="392"/>
        <end position="431"/>
    </location>
</feature>
<dbReference type="SMART" id="SM00387">
    <property type="entry name" value="HATPase_c"/>
    <property type="match status" value="1"/>
</dbReference>
<keyword evidence="5" id="KW-0418">Kinase</keyword>
<evidence type="ECO:0000256" key="6">
    <source>
        <dbReference type="PROSITE-ProRule" id="PRU00169"/>
    </source>
</evidence>
<protein>
    <recommendedName>
        <fullName evidence="2">histidine kinase</fullName>
        <ecNumber evidence="2">2.7.13.3</ecNumber>
    </recommendedName>
</protein>
<name>A0A2B7XVT1_POLH7</name>
<dbReference type="PROSITE" id="PS50110">
    <property type="entry name" value="RESPONSE_REGULATORY"/>
    <property type="match status" value="1"/>
</dbReference>
<dbReference type="SUPFAM" id="SSF55874">
    <property type="entry name" value="ATPase domain of HSP90 chaperone/DNA topoisomerase II/histidine kinase"/>
    <property type="match status" value="1"/>
</dbReference>
<evidence type="ECO:0000256" key="7">
    <source>
        <dbReference type="SAM" id="MobiDB-lite"/>
    </source>
</evidence>
<dbReference type="Proteomes" id="UP000224634">
    <property type="component" value="Unassembled WGS sequence"/>
</dbReference>
<dbReference type="InterPro" id="IPR003661">
    <property type="entry name" value="HisK_dim/P_dom"/>
</dbReference>
<dbReference type="EC" id="2.7.13.3" evidence="2"/>
<keyword evidence="4" id="KW-0808">Transferase</keyword>
<sequence length="962" mass="106881">MSGIIGAGNGMSRKASDQQFLDRETLCLPGTHPGAIACSGDTEFSKGIVRYFETGQSNAIERLVTLKAGLRDADTETFWRLLMEGTTNICNAQCAFVSRRILVDEQDTNIDIPSLQERGHPLLGVGYYYNDGHSIKAMHRDYKYLAWDIPSSFMEQDKVFLIPEDLARHMGNHTDRLPFPMEAYLAVPLFSAGKCFAHFGLMWTEAGLGKCDVSWAYLEMILHSLEDLIRHRISIDEPYKKSPHHMKREGPDRKVRTKGNRTGPYQASAGSPSFKPYARSLSHELRTPMQGVVGMLDVIHANIQDTIERQPDSNMLAMFQELKCNIETVQDSARRAVEAADNVVHAYDLNMQVPETPQHSGDEIAALRSSNGVYEARPNILIEGSNISVNPYKRRRNSHVDRSRNSSPQCRPGKRRELSPRTAGVKSAVEESEKIVHSTPDDQMQEVLDAVAPRPTVNHRRSGSRVYRESAVFPPMVLHHTKIRDLLHLVVNESLHVGGRPDSAVTQPTAFGQRIEIRSRSSNGRASTKVIDWSVEPAVPEVLFLDEKDLAKLVSCIFLNALKFTESGNIVLATRLSTTMSCVLINVSDTGTGIPEDFLPSLFKPFAREDDSTTRSTEGLGLGLLVAKGLSRKLGGDLVCVRSSVTGPQRGSEFEVRLPISPNDSISRPTTPRSANPPPPPSDSISQCLSSSASPYTDFSDQSKLVRESPNTPLSESPPNSVVRPRVYSDTTPMDIPRLPMSTTRTPFLNSRTADRQLAEKHPLTFLVAEDNKINRRIMVNMLAKLGYSNENIYEAYDGQEAVRIMSDLLSNISSAGDVGGGSSRRSSFDMASDSACISVNGSDLDMQFQDKPIVTTTTKTKSKTVDVILMDLWMPNMDGYEATEKIWELVGDHRDRLIEVNPDTPLPPYPTVLAVSADVTDEALARATKVGMEGYMTKPYKLFDLERLILEVCSRRQRWRL</sequence>
<evidence type="ECO:0000313" key="10">
    <source>
        <dbReference type="EMBL" id="PGH15874.1"/>
    </source>
</evidence>
<dbReference type="CDD" id="cd00082">
    <property type="entry name" value="HisKA"/>
    <property type="match status" value="1"/>
</dbReference>
<dbReference type="InterPro" id="IPR005467">
    <property type="entry name" value="His_kinase_dom"/>
</dbReference>
<evidence type="ECO:0000313" key="11">
    <source>
        <dbReference type="Proteomes" id="UP000224634"/>
    </source>
</evidence>
<feature type="domain" description="Response regulatory" evidence="9">
    <location>
        <begin position="765"/>
        <end position="954"/>
    </location>
</feature>
<evidence type="ECO:0000256" key="2">
    <source>
        <dbReference type="ARBA" id="ARBA00012438"/>
    </source>
</evidence>
<organism evidence="10 11">
    <name type="scientific">Polytolypa hystricis (strain UAMH7299)</name>
    <dbReference type="NCBI Taxonomy" id="1447883"/>
    <lineage>
        <taxon>Eukaryota</taxon>
        <taxon>Fungi</taxon>
        <taxon>Dikarya</taxon>
        <taxon>Ascomycota</taxon>
        <taxon>Pezizomycotina</taxon>
        <taxon>Eurotiomycetes</taxon>
        <taxon>Eurotiomycetidae</taxon>
        <taxon>Onygenales</taxon>
        <taxon>Onygenales incertae sedis</taxon>
        <taxon>Polytolypa</taxon>
    </lineage>
</organism>
<dbReference type="CDD" id="cd17546">
    <property type="entry name" value="REC_hyHK_CKI1_RcsC-like"/>
    <property type="match status" value="1"/>
</dbReference>
<feature type="region of interest" description="Disordered" evidence="7">
    <location>
        <begin position="239"/>
        <end position="271"/>
    </location>
</feature>
<dbReference type="InterPro" id="IPR001789">
    <property type="entry name" value="Sig_transdc_resp-reg_receiver"/>
</dbReference>
<dbReference type="GO" id="GO:0009927">
    <property type="term" value="F:histidine phosphotransfer kinase activity"/>
    <property type="evidence" value="ECO:0007669"/>
    <property type="project" value="TreeGrafter"/>
</dbReference>
<gene>
    <name evidence="10" type="ORF">AJ80_05405</name>
</gene>
<dbReference type="InterPro" id="IPR036890">
    <property type="entry name" value="HATPase_C_sf"/>
</dbReference>
<dbReference type="STRING" id="1447883.A0A2B7XVT1"/>
<dbReference type="PANTHER" id="PTHR43047:SF2">
    <property type="entry name" value="HISTIDINE KINASE M7"/>
    <property type="match status" value="1"/>
</dbReference>
<feature type="region of interest" description="Disordered" evidence="7">
    <location>
        <begin position="651"/>
        <end position="746"/>
    </location>
</feature>
<dbReference type="SMART" id="SM00448">
    <property type="entry name" value="REC"/>
    <property type="match status" value="1"/>
</dbReference>
<evidence type="ECO:0000256" key="1">
    <source>
        <dbReference type="ARBA" id="ARBA00000085"/>
    </source>
</evidence>
<dbReference type="PRINTS" id="PR00344">
    <property type="entry name" value="BCTRLSENSOR"/>
</dbReference>
<dbReference type="InterPro" id="IPR003594">
    <property type="entry name" value="HATPase_dom"/>
</dbReference>
<comment type="catalytic activity">
    <reaction evidence="1">
        <text>ATP + protein L-histidine = ADP + protein N-phospho-L-histidine.</text>
        <dbReference type="EC" id="2.7.13.3"/>
    </reaction>
</comment>
<dbReference type="GO" id="GO:0005886">
    <property type="term" value="C:plasma membrane"/>
    <property type="evidence" value="ECO:0007669"/>
    <property type="project" value="TreeGrafter"/>
</dbReference>
<reference evidence="10 11" key="1">
    <citation type="submission" date="2017-10" db="EMBL/GenBank/DDBJ databases">
        <title>Comparative genomics in systemic dimorphic fungi from Ajellomycetaceae.</title>
        <authorList>
            <person name="Munoz J.F."/>
            <person name="Mcewen J.G."/>
            <person name="Clay O.K."/>
            <person name="Cuomo C.A."/>
        </authorList>
    </citation>
    <scope>NUCLEOTIDE SEQUENCE [LARGE SCALE GENOMIC DNA]</scope>
    <source>
        <strain evidence="10 11">UAMH7299</strain>
    </source>
</reference>
<proteinExistence type="predicted"/>
<keyword evidence="11" id="KW-1185">Reference proteome</keyword>
<dbReference type="AlphaFoldDB" id="A0A2B7XVT1"/>
<dbReference type="PANTHER" id="PTHR43047">
    <property type="entry name" value="TWO-COMPONENT HISTIDINE PROTEIN KINASE"/>
    <property type="match status" value="1"/>
</dbReference>
<keyword evidence="3 6" id="KW-0597">Phosphoprotein</keyword>
<dbReference type="Gene3D" id="3.30.565.10">
    <property type="entry name" value="Histidine kinase-like ATPase, C-terminal domain"/>
    <property type="match status" value="1"/>
</dbReference>
<dbReference type="EMBL" id="PDNA01000079">
    <property type="protein sequence ID" value="PGH15874.1"/>
    <property type="molecule type" value="Genomic_DNA"/>
</dbReference>
<evidence type="ECO:0000256" key="5">
    <source>
        <dbReference type="ARBA" id="ARBA00022777"/>
    </source>
</evidence>
<dbReference type="InterPro" id="IPR011006">
    <property type="entry name" value="CheY-like_superfamily"/>
</dbReference>
<dbReference type="FunFam" id="1.10.287.130:FF:000100">
    <property type="entry name" value="Sensor histidine kinase/response regulator"/>
    <property type="match status" value="1"/>
</dbReference>
<dbReference type="PROSITE" id="PS50109">
    <property type="entry name" value="HIS_KIN"/>
    <property type="match status" value="1"/>
</dbReference>
<evidence type="ECO:0000256" key="3">
    <source>
        <dbReference type="ARBA" id="ARBA00022553"/>
    </source>
</evidence>
<dbReference type="OrthoDB" id="60033at2759"/>
<dbReference type="SUPFAM" id="SSF52172">
    <property type="entry name" value="CheY-like"/>
    <property type="match status" value="2"/>
</dbReference>
<feature type="modified residue" description="4-aspartylphosphate" evidence="6">
    <location>
        <position position="872"/>
    </location>
</feature>
<evidence type="ECO:0000259" key="8">
    <source>
        <dbReference type="PROSITE" id="PS50109"/>
    </source>
</evidence>